<sequence length="100" mass="11070">MYLGSNKGDVSPYAAPARAADLSGLPPTYTCVGDLDPFRDETMDYAARLRQAGVPTEFHLYPGCFHGFDEIVPTAEISQRARKEYITALKFALQNNQLNN</sequence>
<dbReference type="InterPro" id="IPR050300">
    <property type="entry name" value="GDXG_lipolytic_enzyme"/>
</dbReference>
<dbReference type="Gene3D" id="3.40.50.1820">
    <property type="entry name" value="alpha/beta hydrolase"/>
    <property type="match status" value="1"/>
</dbReference>
<organism evidence="3 4">
    <name type="scientific">Desulfosporosinus lacus DSM 15449</name>
    <dbReference type="NCBI Taxonomy" id="1121420"/>
    <lineage>
        <taxon>Bacteria</taxon>
        <taxon>Bacillati</taxon>
        <taxon>Bacillota</taxon>
        <taxon>Clostridia</taxon>
        <taxon>Eubacteriales</taxon>
        <taxon>Desulfitobacteriaceae</taxon>
        <taxon>Desulfosporosinus</taxon>
    </lineage>
</organism>
<dbReference type="GO" id="GO:0016787">
    <property type="term" value="F:hydrolase activity"/>
    <property type="evidence" value="ECO:0007669"/>
    <property type="project" value="UniProtKB-KW"/>
</dbReference>
<gene>
    <name evidence="3" type="ORF">SAMN02746098_03176</name>
</gene>
<dbReference type="Pfam" id="PF07859">
    <property type="entry name" value="Abhydrolase_3"/>
    <property type="match status" value="1"/>
</dbReference>
<dbReference type="Proteomes" id="UP000183954">
    <property type="component" value="Unassembled WGS sequence"/>
</dbReference>
<evidence type="ECO:0000313" key="4">
    <source>
        <dbReference type="Proteomes" id="UP000183954"/>
    </source>
</evidence>
<evidence type="ECO:0000313" key="3">
    <source>
        <dbReference type="EMBL" id="SHI22064.1"/>
    </source>
</evidence>
<dbReference type="SUPFAM" id="SSF53474">
    <property type="entry name" value="alpha/beta-Hydrolases"/>
    <property type="match status" value="1"/>
</dbReference>
<keyword evidence="4" id="KW-1185">Reference proteome</keyword>
<protein>
    <submittedName>
        <fullName evidence="3">Alpha/beta hydrolase fold</fullName>
    </submittedName>
</protein>
<dbReference type="PANTHER" id="PTHR48081:SF8">
    <property type="entry name" value="ALPHA_BETA HYDROLASE FOLD-3 DOMAIN-CONTAINING PROTEIN-RELATED"/>
    <property type="match status" value="1"/>
</dbReference>
<keyword evidence="1 3" id="KW-0378">Hydrolase</keyword>
<accession>A0A1M5ZCZ7</accession>
<name>A0A1M5ZCZ7_9FIRM</name>
<dbReference type="PANTHER" id="PTHR48081">
    <property type="entry name" value="AB HYDROLASE SUPERFAMILY PROTEIN C4A8.06C"/>
    <property type="match status" value="1"/>
</dbReference>
<dbReference type="AlphaFoldDB" id="A0A1M5ZCZ7"/>
<dbReference type="STRING" id="1121420.SAMN02746098_03176"/>
<evidence type="ECO:0000256" key="1">
    <source>
        <dbReference type="ARBA" id="ARBA00022801"/>
    </source>
</evidence>
<reference evidence="4" key="1">
    <citation type="submission" date="2016-11" db="EMBL/GenBank/DDBJ databases">
        <authorList>
            <person name="Varghese N."/>
            <person name="Submissions S."/>
        </authorList>
    </citation>
    <scope>NUCLEOTIDE SEQUENCE [LARGE SCALE GENOMIC DNA]</scope>
    <source>
        <strain evidence="4">DSM 15449</strain>
    </source>
</reference>
<proteinExistence type="predicted"/>
<dbReference type="InterPro" id="IPR029058">
    <property type="entry name" value="AB_hydrolase_fold"/>
</dbReference>
<feature type="domain" description="Alpha/beta hydrolase fold-3" evidence="2">
    <location>
        <begin position="1"/>
        <end position="68"/>
    </location>
</feature>
<dbReference type="EMBL" id="FQXJ01000011">
    <property type="protein sequence ID" value="SHI22064.1"/>
    <property type="molecule type" value="Genomic_DNA"/>
</dbReference>
<evidence type="ECO:0000259" key="2">
    <source>
        <dbReference type="Pfam" id="PF07859"/>
    </source>
</evidence>
<dbReference type="InterPro" id="IPR013094">
    <property type="entry name" value="AB_hydrolase_3"/>
</dbReference>